<organism evidence="3 4">
    <name type="scientific">Flavonifractor plautii</name>
    <name type="common">Fusobacterium plautii</name>
    <dbReference type="NCBI Taxonomy" id="292800"/>
    <lineage>
        <taxon>Bacteria</taxon>
        <taxon>Bacillati</taxon>
        <taxon>Bacillota</taxon>
        <taxon>Clostridia</taxon>
        <taxon>Eubacteriales</taxon>
        <taxon>Oscillospiraceae</taxon>
        <taxon>Flavonifractor</taxon>
    </lineage>
</organism>
<accession>A0A174FP12</accession>
<evidence type="ECO:0000313" key="4">
    <source>
        <dbReference type="Proteomes" id="UP000095746"/>
    </source>
</evidence>
<feature type="signal peptide" evidence="2">
    <location>
        <begin position="1"/>
        <end position="19"/>
    </location>
</feature>
<protein>
    <recommendedName>
        <fullName evidence="5">Peptidoglycan-binding protein</fullName>
    </recommendedName>
</protein>
<keyword evidence="2" id="KW-0732">Signal</keyword>
<evidence type="ECO:0000256" key="2">
    <source>
        <dbReference type="SAM" id="SignalP"/>
    </source>
</evidence>
<dbReference type="Gene3D" id="3.90.1010.20">
    <property type="match status" value="2"/>
</dbReference>
<evidence type="ECO:0008006" key="5">
    <source>
        <dbReference type="Google" id="ProtNLM"/>
    </source>
</evidence>
<dbReference type="AlphaFoldDB" id="A0A174FP12"/>
<feature type="chain" id="PRO_5038660832" description="Peptidoglycan-binding protein" evidence="2">
    <location>
        <begin position="20"/>
        <end position="358"/>
    </location>
</feature>
<dbReference type="RefSeq" id="WP_055178939.1">
    <property type="nucleotide sequence ID" value="NZ_AP031431.1"/>
</dbReference>
<feature type="region of interest" description="Disordered" evidence="1">
    <location>
        <begin position="32"/>
        <end position="53"/>
    </location>
</feature>
<gene>
    <name evidence="3" type="ORF">ERS852411_01682</name>
</gene>
<reference evidence="3 4" key="1">
    <citation type="submission" date="2015-09" db="EMBL/GenBank/DDBJ databases">
        <authorList>
            <consortium name="Pathogen Informatics"/>
        </authorList>
    </citation>
    <scope>NUCLEOTIDE SEQUENCE [LARGE SCALE GENOMIC DNA]</scope>
    <source>
        <strain evidence="3 4">2789STDY5608854</strain>
    </source>
</reference>
<proteinExistence type="predicted"/>
<dbReference type="EMBL" id="CYZT01000107">
    <property type="protein sequence ID" value="CUO52002.1"/>
    <property type="molecule type" value="Genomic_DNA"/>
</dbReference>
<feature type="compositionally biased region" description="Pro residues" evidence="1">
    <location>
        <begin position="40"/>
        <end position="49"/>
    </location>
</feature>
<evidence type="ECO:0000313" key="3">
    <source>
        <dbReference type="EMBL" id="CUO52002.1"/>
    </source>
</evidence>
<sequence>MKRMLALLLTLTLALGLLAGCGTTVVVAVPAPTPEAETPTPSPETPPATVPGGVPVKTGLALLTSVSSSKDATADADGLAQADITVVAVTVGDDGIIYDCVIDSIQSKLNFDTSGALLSDLTLTIPSKNELGADYGMGKISSIGREWNEQAQSLADYVVGKTIPEVKGISISEEGKPTGADLTASVTMSIGGYISAIEQAAANASHLGASKGDRLVLTTTTNAAKSTDATSDADGLAQAYATVGALTLSGDTITSMVIDAVQANVNFNAAGTITTDLAAAQPSKNELGADYGMGKVSSIGKEWDEQAAAFASYVTGKTVAEATGIAVTEEGNAGDADLAASVTIGVGDFLTLVEKAGA</sequence>
<evidence type="ECO:0000256" key="1">
    <source>
        <dbReference type="SAM" id="MobiDB-lite"/>
    </source>
</evidence>
<name>A0A174FP12_FLAPL</name>
<dbReference type="Proteomes" id="UP000095746">
    <property type="component" value="Unassembled WGS sequence"/>
</dbReference>
<dbReference type="PROSITE" id="PS51257">
    <property type="entry name" value="PROKAR_LIPOPROTEIN"/>
    <property type="match status" value="1"/>
</dbReference>